<gene>
    <name evidence="1" type="ORF">Bhyg_15791</name>
</gene>
<proteinExistence type="predicted"/>
<sequence length="106" mass="12376">MSNQKIWSVCQYKMSRQMDILQGNCALIWKELTYSIAKHQHQLTNKNNKINGSRSEDFWIDRFDGKTIRLISEWIDLSIEKEQHNVTKANVINIANMHETVLTAGL</sequence>
<evidence type="ECO:0000313" key="2">
    <source>
        <dbReference type="Proteomes" id="UP001151699"/>
    </source>
</evidence>
<dbReference type="EMBL" id="WJQU01002610">
    <property type="protein sequence ID" value="KAJ6632658.1"/>
    <property type="molecule type" value="Genomic_DNA"/>
</dbReference>
<evidence type="ECO:0000313" key="1">
    <source>
        <dbReference type="EMBL" id="KAJ6632658.1"/>
    </source>
</evidence>
<protein>
    <submittedName>
        <fullName evidence="1">Uncharacterized protein</fullName>
    </submittedName>
</protein>
<dbReference type="OrthoDB" id="8196819at2759"/>
<comment type="caution">
    <text evidence="1">The sequence shown here is derived from an EMBL/GenBank/DDBJ whole genome shotgun (WGS) entry which is preliminary data.</text>
</comment>
<dbReference type="AlphaFoldDB" id="A0A9Q0ML76"/>
<organism evidence="1 2">
    <name type="scientific">Pseudolycoriella hygida</name>
    <dbReference type="NCBI Taxonomy" id="35572"/>
    <lineage>
        <taxon>Eukaryota</taxon>
        <taxon>Metazoa</taxon>
        <taxon>Ecdysozoa</taxon>
        <taxon>Arthropoda</taxon>
        <taxon>Hexapoda</taxon>
        <taxon>Insecta</taxon>
        <taxon>Pterygota</taxon>
        <taxon>Neoptera</taxon>
        <taxon>Endopterygota</taxon>
        <taxon>Diptera</taxon>
        <taxon>Nematocera</taxon>
        <taxon>Sciaroidea</taxon>
        <taxon>Sciaridae</taxon>
        <taxon>Pseudolycoriella</taxon>
    </lineage>
</organism>
<keyword evidence="2" id="KW-1185">Reference proteome</keyword>
<dbReference type="Proteomes" id="UP001151699">
    <property type="component" value="Unassembled WGS sequence"/>
</dbReference>
<name>A0A9Q0ML76_9DIPT</name>
<reference evidence="1" key="1">
    <citation type="submission" date="2022-07" db="EMBL/GenBank/DDBJ databases">
        <authorList>
            <person name="Trinca V."/>
            <person name="Uliana J.V.C."/>
            <person name="Torres T.T."/>
            <person name="Ward R.J."/>
            <person name="Monesi N."/>
        </authorList>
    </citation>
    <scope>NUCLEOTIDE SEQUENCE</scope>
    <source>
        <strain evidence="1">HSMRA1968</strain>
        <tissue evidence="1">Whole embryos</tissue>
    </source>
</reference>
<accession>A0A9Q0ML76</accession>